<evidence type="ECO:0000256" key="2">
    <source>
        <dbReference type="ARBA" id="ARBA00006645"/>
    </source>
</evidence>
<dbReference type="EMBL" id="BMPO01000002">
    <property type="protein sequence ID" value="GGJ85250.1"/>
    <property type="molecule type" value="Genomic_DNA"/>
</dbReference>
<dbReference type="PROSITE" id="PS52038">
    <property type="entry name" value="TOPO_IB_2"/>
    <property type="match status" value="1"/>
</dbReference>
<keyword evidence="4" id="KW-0799">Topoisomerase</keyword>
<feature type="domain" description="DNA topoisomerase I catalytic core eukaryotic-type" evidence="8">
    <location>
        <begin position="120"/>
        <end position="332"/>
    </location>
</feature>
<evidence type="ECO:0000259" key="8">
    <source>
        <dbReference type="Pfam" id="PF01028"/>
    </source>
</evidence>
<dbReference type="Proteomes" id="UP000635983">
    <property type="component" value="Unassembled WGS sequence"/>
</dbReference>
<organism evidence="10 11">
    <name type="scientific">Pseudomonas matsuisoli</name>
    <dbReference type="NCBI Taxonomy" id="1515666"/>
    <lineage>
        <taxon>Bacteria</taxon>
        <taxon>Pseudomonadati</taxon>
        <taxon>Pseudomonadota</taxon>
        <taxon>Gammaproteobacteria</taxon>
        <taxon>Pseudomonadales</taxon>
        <taxon>Pseudomonadaceae</taxon>
        <taxon>Pseudomonas</taxon>
    </lineage>
</organism>
<keyword evidence="5" id="KW-0238">DNA-binding</keyword>
<dbReference type="SUPFAM" id="SSF56349">
    <property type="entry name" value="DNA breaking-rejoining enzymes"/>
    <property type="match status" value="1"/>
</dbReference>
<dbReference type="PRINTS" id="PR00416">
    <property type="entry name" value="EUTPISMRASEI"/>
</dbReference>
<evidence type="ECO:0000313" key="10">
    <source>
        <dbReference type="EMBL" id="GGJ85250.1"/>
    </source>
</evidence>
<protein>
    <recommendedName>
        <fullName evidence="3">DNA topoisomerase</fullName>
        <ecNumber evidence="3">5.6.2.1</ecNumber>
    </recommendedName>
</protein>
<evidence type="ECO:0000256" key="4">
    <source>
        <dbReference type="ARBA" id="ARBA00023029"/>
    </source>
</evidence>
<sequence length="370" mass="41907">MRQDSDIDVSGGLPAAEGTPPPPTDEKPDTGTSLCPPLPPDLQYVDDSQPGYTRRRSRGKFVYFDLDGERITDKDEIERLNKLAVPPAYTDVWLCPKADGHLQATGRDARGRKQYRYHARWRELRDSNKYERMLEFAEALPKLRARIDKDLSKPSLGREKVMATVLALLESTLIRVGNTQYVKSNRSYGLTTLRNRHVDVKGSAIHFHFRGKSGIEHEITLKHPRLARIVRRCRELPGQQLFQYVDDEGDRRTVTSSDVNAYLHEVTGSDFTAKDYRTWAGSVLTLAMLRGEAWEPEKVAKKQVVDVVKDVSKRLGNTPAICRNCYIHPTVLTAYSVGELAKFPKARKRKWLSADEATLMTLLASELGRS</sequence>
<accession>A0A917PNS6</accession>
<comment type="similarity">
    <text evidence="2">Belongs to the type IB topoisomerase family.</text>
</comment>
<comment type="caution">
    <text evidence="10">The sequence shown here is derived from an EMBL/GenBank/DDBJ whole genome shotgun (WGS) entry which is preliminary data.</text>
</comment>
<dbReference type="Gene3D" id="3.90.15.10">
    <property type="entry name" value="Topoisomerase I, Chain A, domain 3"/>
    <property type="match status" value="1"/>
</dbReference>
<feature type="domain" description="DNA topoisomerase IB N-terminal" evidence="9">
    <location>
        <begin position="60"/>
        <end position="108"/>
    </location>
</feature>
<feature type="region of interest" description="Disordered" evidence="7">
    <location>
        <begin position="1"/>
        <end position="53"/>
    </location>
</feature>
<proteinExistence type="inferred from homology"/>
<evidence type="ECO:0000256" key="5">
    <source>
        <dbReference type="ARBA" id="ARBA00023125"/>
    </source>
</evidence>
<evidence type="ECO:0000256" key="6">
    <source>
        <dbReference type="ARBA" id="ARBA00023235"/>
    </source>
</evidence>
<evidence type="ECO:0000256" key="7">
    <source>
        <dbReference type="SAM" id="MobiDB-lite"/>
    </source>
</evidence>
<dbReference type="AlphaFoldDB" id="A0A917PNS6"/>
<keyword evidence="6" id="KW-0413">Isomerase</keyword>
<keyword evidence="11" id="KW-1185">Reference proteome</keyword>
<dbReference type="GO" id="GO:0006265">
    <property type="term" value="P:DNA topological change"/>
    <property type="evidence" value="ECO:0007669"/>
    <property type="project" value="InterPro"/>
</dbReference>
<name>A0A917PNS6_9PSED</name>
<dbReference type="SUPFAM" id="SSF55869">
    <property type="entry name" value="DNA topoisomerase I domain"/>
    <property type="match status" value="1"/>
</dbReference>
<dbReference type="InterPro" id="IPR011010">
    <property type="entry name" value="DNA_brk_join_enz"/>
</dbReference>
<dbReference type="InterPro" id="IPR035447">
    <property type="entry name" value="DNA_topo_I_N_sf"/>
</dbReference>
<dbReference type="Pfam" id="PF21338">
    <property type="entry name" value="Top1B_N_bact"/>
    <property type="match status" value="1"/>
</dbReference>
<evidence type="ECO:0000259" key="9">
    <source>
        <dbReference type="Pfam" id="PF21338"/>
    </source>
</evidence>
<dbReference type="InterPro" id="IPR013500">
    <property type="entry name" value="TopoI_cat_euk"/>
</dbReference>
<dbReference type="GO" id="GO:0003917">
    <property type="term" value="F:DNA topoisomerase type I (single strand cut, ATP-independent) activity"/>
    <property type="evidence" value="ECO:0007669"/>
    <property type="project" value="UniProtKB-EC"/>
</dbReference>
<reference evidence="10" key="1">
    <citation type="journal article" date="2014" name="Int. J. Syst. Evol. Microbiol.">
        <title>Complete genome sequence of Corynebacterium casei LMG S-19264T (=DSM 44701T), isolated from a smear-ripened cheese.</title>
        <authorList>
            <consortium name="US DOE Joint Genome Institute (JGI-PGF)"/>
            <person name="Walter F."/>
            <person name="Albersmeier A."/>
            <person name="Kalinowski J."/>
            <person name="Ruckert C."/>
        </authorList>
    </citation>
    <scope>NUCLEOTIDE SEQUENCE</scope>
    <source>
        <strain evidence="10">JCM 30078</strain>
    </source>
</reference>
<dbReference type="Gene3D" id="3.30.66.10">
    <property type="entry name" value="DNA topoisomerase I domain"/>
    <property type="match status" value="1"/>
</dbReference>
<evidence type="ECO:0000256" key="1">
    <source>
        <dbReference type="ARBA" id="ARBA00000213"/>
    </source>
</evidence>
<evidence type="ECO:0000313" key="11">
    <source>
        <dbReference type="Proteomes" id="UP000635983"/>
    </source>
</evidence>
<reference evidence="10" key="2">
    <citation type="submission" date="2020-09" db="EMBL/GenBank/DDBJ databases">
        <authorList>
            <person name="Sun Q."/>
            <person name="Ohkuma M."/>
        </authorList>
    </citation>
    <scope>NUCLEOTIDE SEQUENCE</scope>
    <source>
        <strain evidence="10">JCM 30078</strain>
    </source>
</reference>
<dbReference type="Pfam" id="PF01028">
    <property type="entry name" value="Topoisom_I"/>
    <property type="match status" value="1"/>
</dbReference>
<evidence type="ECO:0000256" key="3">
    <source>
        <dbReference type="ARBA" id="ARBA00012891"/>
    </source>
</evidence>
<dbReference type="EC" id="5.6.2.1" evidence="3"/>
<dbReference type="InterPro" id="IPR001631">
    <property type="entry name" value="TopoI"/>
</dbReference>
<gene>
    <name evidence="10" type="ORF">GCM10009304_09120</name>
</gene>
<dbReference type="Gene3D" id="1.10.132.120">
    <property type="match status" value="1"/>
</dbReference>
<comment type="catalytic activity">
    <reaction evidence="1">
        <text>ATP-independent breakage of single-stranded DNA, followed by passage and rejoining.</text>
        <dbReference type="EC" id="5.6.2.1"/>
    </reaction>
</comment>
<dbReference type="RefSeq" id="WP_188981970.1">
    <property type="nucleotide sequence ID" value="NZ_BMPO01000002.1"/>
</dbReference>
<dbReference type="InterPro" id="IPR014711">
    <property type="entry name" value="TopoI_cat_a-hlx-sub_euk"/>
</dbReference>
<dbReference type="InterPro" id="IPR049331">
    <property type="entry name" value="Top1B_N_bact"/>
</dbReference>
<dbReference type="GO" id="GO:0003677">
    <property type="term" value="F:DNA binding"/>
    <property type="evidence" value="ECO:0007669"/>
    <property type="project" value="UniProtKB-KW"/>
</dbReference>